<dbReference type="Gene3D" id="3.20.20.30">
    <property type="entry name" value="Luciferase-like domain"/>
    <property type="match status" value="1"/>
</dbReference>
<evidence type="ECO:0000256" key="2">
    <source>
        <dbReference type="ARBA" id="ARBA00022643"/>
    </source>
</evidence>
<dbReference type="InterPro" id="IPR036661">
    <property type="entry name" value="Luciferase-like_sf"/>
</dbReference>
<dbReference type="RefSeq" id="WP_093326758.1">
    <property type="nucleotide sequence ID" value="NZ_AP027363.1"/>
</dbReference>
<evidence type="ECO:0000256" key="3">
    <source>
        <dbReference type="ARBA" id="ARBA00023002"/>
    </source>
</evidence>
<feature type="domain" description="Luciferase-like" evidence="5">
    <location>
        <begin position="23"/>
        <end position="243"/>
    </location>
</feature>
<keyword evidence="4" id="KW-0503">Monooxygenase</keyword>
<dbReference type="GO" id="GO:0016705">
    <property type="term" value="F:oxidoreductase activity, acting on paired donors, with incorporation or reduction of molecular oxygen"/>
    <property type="evidence" value="ECO:0007669"/>
    <property type="project" value="InterPro"/>
</dbReference>
<proteinExistence type="predicted"/>
<dbReference type="SUPFAM" id="SSF51679">
    <property type="entry name" value="Bacterial luciferase-like"/>
    <property type="match status" value="1"/>
</dbReference>
<evidence type="ECO:0000256" key="4">
    <source>
        <dbReference type="ARBA" id="ARBA00023033"/>
    </source>
</evidence>
<keyword evidence="3" id="KW-0560">Oxidoreductase</keyword>
<dbReference type="EMBL" id="FOHK01000001">
    <property type="protein sequence ID" value="SES64704.1"/>
    <property type="molecule type" value="Genomic_DNA"/>
</dbReference>
<evidence type="ECO:0000256" key="1">
    <source>
        <dbReference type="ARBA" id="ARBA00022630"/>
    </source>
</evidence>
<reference evidence="6 7" key="1">
    <citation type="submission" date="2016-10" db="EMBL/GenBank/DDBJ databases">
        <authorList>
            <person name="de Groot N.N."/>
        </authorList>
    </citation>
    <scope>NUCLEOTIDE SEQUENCE [LARGE SCALE GENOMIC DNA]</scope>
    <source>
        <strain evidence="6 7">DSM 19706</strain>
    </source>
</reference>
<keyword evidence="1" id="KW-0285">Flavoprotein</keyword>
<dbReference type="NCBIfam" id="TIGR03571">
    <property type="entry name" value="lucif_BA3436"/>
    <property type="match status" value="1"/>
</dbReference>
<protein>
    <submittedName>
        <fullName evidence="6">Luciferase-type oxidoreductase, BA3436 family</fullName>
    </submittedName>
</protein>
<gene>
    <name evidence="6" type="ORF">SAMN05660429_00106</name>
</gene>
<dbReference type="InterPro" id="IPR051260">
    <property type="entry name" value="Diverse_substr_monoxygenases"/>
</dbReference>
<dbReference type="Pfam" id="PF00296">
    <property type="entry name" value="Bac_luciferase"/>
    <property type="match status" value="1"/>
</dbReference>
<dbReference type="InterPro" id="IPR011251">
    <property type="entry name" value="Luciferase-like_dom"/>
</dbReference>
<dbReference type="OrthoDB" id="7239898at2"/>
<dbReference type="InterPro" id="IPR020020">
    <property type="entry name" value="Luciferase-type_oxidoreductase"/>
</dbReference>
<name>A0A1H9Y7B0_THASX</name>
<evidence type="ECO:0000313" key="6">
    <source>
        <dbReference type="EMBL" id="SES64704.1"/>
    </source>
</evidence>
<dbReference type="Proteomes" id="UP000199308">
    <property type="component" value="Unassembled WGS sequence"/>
</dbReference>
<keyword evidence="7" id="KW-1185">Reference proteome</keyword>
<sequence length="317" mass="35388">MQTSFPTFNSGYNQLFKLGKLTVGIIAPVDNYAVGEQPDLTQHVKRIQLAESMGFSGVWLRDVPFNVPAFGDVGQVFDPFVYLGFLAAQTKSIALGVASLILPLRHPAHIAKAIASADVLSQGRVVVGVASGDRPEEYPALNKPFSNRGETFRDSVEYLRQMWQKFPTFNNELGYFDGQVDMVPKPTTGNLPLLFTGGSRQHPEWIAQHSDGWITYPRPIAMQQQIIAQYRENLRKFERPIQPVMQSLYIDLVDDPNALPTPIHLGYRLGVNQLVNYLIALEEIGVNHVALNLRFSTGPIEQTMATLAETILPKFNH</sequence>
<evidence type="ECO:0000313" key="7">
    <source>
        <dbReference type="Proteomes" id="UP000199308"/>
    </source>
</evidence>
<dbReference type="AlphaFoldDB" id="A0A1H9Y7B0"/>
<keyword evidence="2" id="KW-0288">FMN</keyword>
<accession>A0A1H9Y7B0</accession>
<evidence type="ECO:0000259" key="5">
    <source>
        <dbReference type="Pfam" id="PF00296"/>
    </source>
</evidence>
<dbReference type="GO" id="GO:0004497">
    <property type="term" value="F:monooxygenase activity"/>
    <property type="evidence" value="ECO:0007669"/>
    <property type="project" value="UniProtKB-KW"/>
</dbReference>
<dbReference type="PANTHER" id="PTHR30011">
    <property type="entry name" value="ALKANESULFONATE MONOOXYGENASE-RELATED"/>
    <property type="match status" value="1"/>
</dbReference>
<organism evidence="6 7">
    <name type="scientific">Thalassotalea agarivorans</name>
    <name type="common">Thalassomonas agarivorans</name>
    <dbReference type="NCBI Taxonomy" id="349064"/>
    <lineage>
        <taxon>Bacteria</taxon>
        <taxon>Pseudomonadati</taxon>
        <taxon>Pseudomonadota</taxon>
        <taxon>Gammaproteobacteria</taxon>
        <taxon>Alteromonadales</taxon>
        <taxon>Colwelliaceae</taxon>
        <taxon>Thalassotalea</taxon>
    </lineage>
</organism>
<dbReference type="PANTHER" id="PTHR30011:SF16">
    <property type="entry name" value="C2H2 FINGER DOMAIN TRANSCRIPTION FACTOR (EUROFUNG)-RELATED"/>
    <property type="match status" value="1"/>
</dbReference>
<dbReference type="STRING" id="349064.SAMN05660429_00106"/>